<name>A0A9D1LIV6_9FIRM</name>
<dbReference type="EMBL" id="DVMT01000035">
    <property type="protein sequence ID" value="HIU40346.1"/>
    <property type="molecule type" value="Genomic_DNA"/>
</dbReference>
<evidence type="ECO:0000313" key="2">
    <source>
        <dbReference type="EMBL" id="HIU40346.1"/>
    </source>
</evidence>
<evidence type="ECO:0000256" key="1">
    <source>
        <dbReference type="SAM" id="Coils"/>
    </source>
</evidence>
<dbReference type="AlphaFoldDB" id="A0A9D1LIV6"/>
<gene>
    <name evidence="2" type="ORF">IAB68_03515</name>
</gene>
<keyword evidence="1" id="KW-0175">Coiled coil</keyword>
<feature type="non-terminal residue" evidence="2">
    <location>
        <position position="380"/>
    </location>
</feature>
<dbReference type="Proteomes" id="UP000824074">
    <property type="component" value="Unassembled WGS sequence"/>
</dbReference>
<organism evidence="2 3">
    <name type="scientific">Candidatus Aphodocola excrementigallinarum</name>
    <dbReference type="NCBI Taxonomy" id="2840670"/>
    <lineage>
        <taxon>Bacteria</taxon>
        <taxon>Bacillati</taxon>
        <taxon>Bacillota</taxon>
        <taxon>Bacilli</taxon>
        <taxon>Candidatus Aphodocola</taxon>
    </lineage>
</organism>
<evidence type="ECO:0008006" key="4">
    <source>
        <dbReference type="Google" id="ProtNLM"/>
    </source>
</evidence>
<reference evidence="2" key="2">
    <citation type="journal article" date="2021" name="PeerJ">
        <title>Extensive microbial diversity within the chicken gut microbiome revealed by metagenomics and culture.</title>
        <authorList>
            <person name="Gilroy R."/>
            <person name="Ravi A."/>
            <person name="Getino M."/>
            <person name="Pursley I."/>
            <person name="Horton D.L."/>
            <person name="Alikhan N.F."/>
            <person name="Baker D."/>
            <person name="Gharbi K."/>
            <person name="Hall N."/>
            <person name="Watson M."/>
            <person name="Adriaenssens E.M."/>
            <person name="Foster-Nyarko E."/>
            <person name="Jarju S."/>
            <person name="Secka A."/>
            <person name="Antonio M."/>
            <person name="Oren A."/>
            <person name="Chaudhuri R.R."/>
            <person name="La Ragione R."/>
            <person name="Hildebrand F."/>
            <person name="Pallen M.J."/>
        </authorList>
    </citation>
    <scope>NUCLEOTIDE SEQUENCE</scope>
    <source>
        <strain evidence="2">CHK193-30670</strain>
    </source>
</reference>
<feature type="coiled-coil region" evidence="1">
    <location>
        <begin position="342"/>
        <end position="376"/>
    </location>
</feature>
<reference evidence="2" key="1">
    <citation type="submission" date="2020-10" db="EMBL/GenBank/DDBJ databases">
        <authorList>
            <person name="Gilroy R."/>
        </authorList>
    </citation>
    <scope>NUCLEOTIDE SEQUENCE</scope>
    <source>
        <strain evidence="2">CHK193-30670</strain>
    </source>
</reference>
<accession>A0A9D1LIV6</accession>
<proteinExistence type="predicted"/>
<evidence type="ECO:0000313" key="3">
    <source>
        <dbReference type="Proteomes" id="UP000824074"/>
    </source>
</evidence>
<comment type="caution">
    <text evidence="2">The sequence shown here is derived from an EMBL/GenBank/DDBJ whole genome shotgun (WGS) entry which is preliminary data.</text>
</comment>
<protein>
    <recommendedName>
        <fullName evidence="4">Phage-Barnase-EndoU-ColicinE5/D-RelE like nuclease 4 domain-containing protein</fullName>
    </recommendedName>
</protein>
<sequence length="380" mass="44739">MINGMKKISKYKFSEICSRIEDIIYKYFDKNVNPSNFNRNLSNDETNTINLDERKFTMFLSNGDILNYHIDKNNLAHLLGINTDYLITKGIYSKDESSFDILEKIIRNPDKLYSKYEQNIININEVVSDYIERKLDSFETNAFMDFNSILWVCKYDNNRTYSFKGNYDISYYVVHQKDDKYYLLLISEIEKNKYVPISNQSFDSYEELVDSLSDKIIYQELLLSTGLSIKQGYNKSTRLWINSDTKKHKLQTLQKDVDIFSCIPNVLNDYLYLLQIFKSNKIEQHQNSDVLYEIASLMASKKPIDVTKMKYGYDITDEMQTIIDAYNDSLFNENNFNETETFSSVKKENDELKKKLEDALKTVEILTAQNSDLKDKYSDK</sequence>